<feature type="domain" description="Plastid lipid-associated protein/fibrillin conserved" evidence="5">
    <location>
        <begin position="65"/>
        <end position="185"/>
    </location>
</feature>
<dbReference type="AlphaFoldDB" id="A0AAV1B4N7"/>
<dbReference type="GO" id="GO:0009536">
    <property type="term" value="C:plastid"/>
    <property type="evidence" value="ECO:0007669"/>
    <property type="project" value="UniProtKB-SubCell"/>
</dbReference>
<organism evidence="6 7">
    <name type="scientific">Vicia faba</name>
    <name type="common">Broad bean</name>
    <name type="synonym">Faba vulgaris</name>
    <dbReference type="NCBI Taxonomy" id="3906"/>
    <lineage>
        <taxon>Eukaryota</taxon>
        <taxon>Viridiplantae</taxon>
        <taxon>Streptophyta</taxon>
        <taxon>Embryophyta</taxon>
        <taxon>Tracheophyta</taxon>
        <taxon>Spermatophyta</taxon>
        <taxon>Magnoliopsida</taxon>
        <taxon>eudicotyledons</taxon>
        <taxon>Gunneridae</taxon>
        <taxon>Pentapetalae</taxon>
        <taxon>rosids</taxon>
        <taxon>fabids</taxon>
        <taxon>Fabales</taxon>
        <taxon>Fabaceae</taxon>
        <taxon>Papilionoideae</taxon>
        <taxon>50 kb inversion clade</taxon>
        <taxon>NPAAA clade</taxon>
        <taxon>Hologalegina</taxon>
        <taxon>IRL clade</taxon>
        <taxon>Fabeae</taxon>
        <taxon>Vicia</taxon>
    </lineage>
</organism>
<sequence length="253" mass="28828">MGMELLALNSSPLCNVTPRTRRRIHHTPNNYKASVAMMMASASKVSVAMMMTSASKVYDSVLENKKHVLLTSLQDTQRGLLTTPHQRSSIEQALVNVEGTNVGQPIDFNKLDGTWRLQYTSAPDVLVLFQAAATLPFFQVGQIFQKFECRHNSTGGIIRNVVRWSIPNFFELKCSIQIGSNCNLTSNKTYLVLQYFMEPSLQVFLPHPYITSVKVQWRVFEKLFTDFRDCFNHLEYYDMLACAKSRFQPIPST</sequence>
<evidence type="ECO:0000313" key="7">
    <source>
        <dbReference type="Proteomes" id="UP001157006"/>
    </source>
</evidence>
<keyword evidence="4" id="KW-0809">Transit peptide</keyword>
<evidence type="ECO:0000313" key="6">
    <source>
        <dbReference type="EMBL" id="CAI8615767.1"/>
    </source>
</evidence>
<comment type="similarity">
    <text evidence="2">Belongs to the PAP/fibrillin family.</text>
</comment>
<name>A0AAV1B4N7_VICFA</name>
<accession>A0AAV1B4N7</accession>
<evidence type="ECO:0000256" key="1">
    <source>
        <dbReference type="ARBA" id="ARBA00004474"/>
    </source>
</evidence>
<keyword evidence="7" id="KW-1185">Reference proteome</keyword>
<dbReference type="Pfam" id="PF04755">
    <property type="entry name" value="PAP_fibrillin"/>
    <property type="match status" value="1"/>
</dbReference>
<dbReference type="Proteomes" id="UP001157006">
    <property type="component" value="Chromosome 5"/>
</dbReference>
<keyword evidence="3" id="KW-0934">Plastid</keyword>
<evidence type="ECO:0000259" key="5">
    <source>
        <dbReference type="Pfam" id="PF04755"/>
    </source>
</evidence>
<proteinExistence type="inferred from homology"/>
<gene>
    <name evidence="6" type="ORF">VFH_V195000</name>
</gene>
<dbReference type="PANTHER" id="PTHR48155:SF1">
    <property type="entry name" value="F-BOX DOMAIN-CONTAINING PROTEIN"/>
    <property type="match status" value="1"/>
</dbReference>
<evidence type="ECO:0000256" key="3">
    <source>
        <dbReference type="ARBA" id="ARBA00022640"/>
    </source>
</evidence>
<dbReference type="PANTHER" id="PTHR48155">
    <property type="entry name" value="OS09G0497600 PROTEIN"/>
    <property type="match status" value="1"/>
</dbReference>
<dbReference type="EMBL" id="OX451740">
    <property type="protein sequence ID" value="CAI8615767.1"/>
    <property type="molecule type" value="Genomic_DNA"/>
</dbReference>
<dbReference type="InterPro" id="IPR006843">
    <property type="entry name" value="PAP/fibrillin_dom"/>
</dbReference>
<evidence type="ECO:0000256" key="4">
    <source>
        <dbReference type="ARBA" id="ARBA00022946"/>
    </source>
</evidence>
<reference evidence="6 7" key="1">
    <citation type="submission" date="2023-01" db="EMBL/GenBank/DDBJ databases">
        <authorList>
            <person name="Kreplak J."/>
        </authorList>
    </citation>
    <scope>NUCLEOTIDE SEQUENCE [LARGE SCALE GENOMIC DNA]</scope>
</reference>
<comment type="subcellular location">
    <subcellularLocation>
        <location evidence="1">Plastid</location>
    </subcellularLocation>
</comment>
<protein>
    <recommendedName>
        <fullName evidence="5">Plastid lipid-associated protein/fibrillin conserved domain-containing protein</fullName>
    </recommendedName>
</protein>
<evidence type="ECO:0000256" key="2">
    <source>
        <dbReference type="ARBA" id="ARBA00005845"/>
    </source>
</evidence>